<dbReference type="InterPro" id="IPR008928">
    <property type="entry name" value="6-hairpin_glycosidase_sf"/>
</dbReference>
<dbReference type="PANTHER" id="PTHR22298">
    <property type="entry name" value="ENDO-1,4-BETA-GLUCANASE"/>
    <property type="match status" value="1"/>
</dbReference>
<dbReference type="GO" id="GO:0030245">
    <property type="term" value="P:cellulose catabolic process"/>
    <property type="evidence" value="ECO:0007669"/>
    <property type="project" value="UniProtKB-KW"/>
</dbReference>
<organism evidence="10 11">
    <name type="scientific">Heracleum sosnowskyi</name>
    <dbReference type="NCBI Taxonomy" id="360622"/>
    <lineage>
        <taxon>Eukaryota</taxon>
        <taxon>Viridiplantae</taxon>
        <taxon>Streptophyta</taxon>
        <taxon>Embryophyta</taxon>
        <taxon>Tracheophyta</taxon>
        <taxon>Spermatophyta</taxon>
        <taxon>Magnoliopsida</taxon>
        <taxon>eudicotyledons</taxon>
        <taxon>Gunneridae</taxon>
        <taxon>Pentapetalae</taxon>
        <taxon>asterids</taxon>
        <taxon>campanulids</taxon>
        <taxon>Apiales</taxon>
        <taxon>Apiaceae</taxon>
        <taxon>Apioideae</taxon>
        <taxon>apioid superclade</taxon>
        <taxon>Tordylieae</taxon>
        <taxon>Tordyliinae</taxon>
        <taxon>Heracleum</taxon>
    </lineage>
</organism>
<evidence type="ECO:0000256" key="7">
    <source>
        <dbReference type="ARBA" id="ARBA00023295"/>
    </source>
</evidence>
<evidence type="ECO:0000313" key="11">
    <source>
        <dbReference type="Proteomes" id="UP001237642"/>
    </source>
</evidence>
<accession>A0AAD8HUG7</accession>
<dbReference type="GO" id="GO:0008810">
    <property type="term" value="F:cellulase activity"/>
    <property type="evidence" value="ECO:0007669"/>
    <property type="project" value="UniProtKB-EC"/>
</dbReference>
<evidence type="ECO:0000256" key="2">
    <source>
        <dbReference type="ARBA" id="ARBA00007072"/>
    </source>
</evidence>
<keyword evidence="11" id="KW-1185">Reference proteome</keyword>
<dbReference type="SUPFAM" id="SSF48208">
    <property type="entry name" value="Six-hairpin glycosidases"/>
    <property type="match status" value="1"/>
</dbReference>
<keyword evidence="7" id="KW-0326">Glycosidase</keyword>
<proteinExistence type="inferred from homology"/>
<keyword evidence="6" id="KW-0119">Carbohydrate metabolism</keyword>
<keyword evidence="4" id="KW-0378">Hydrolase</keyword>
<sequence>MDYPRLVQMAYTAPELAGEMAVALAAASIVFRDNTAYSKKLIKGASIIFEFALDKNQRETYNANNLMTVLYYNSSGYYDEYMWGATWLYYATGNWSYLALATDQGLLHDISMHSDSRVLSWDNKLPVAMMLLIQYAEVIGAFDTLKLFLYCVKHDVSM</sequence>
<reference evidence="10" key="2">
    <citation type="submission" date="2023-05" db="EMBL/GenBank/DDBJ databases">
        <authorList>
            <person name="Schelkunov M.I."/>
        </authorList>
    </citation>
    <scope>NUCLEOTIDE SEQUENCE</scope>
    <source>
        <strain evidence="10">Hsosn_3</strain>
        <tissue evidence="10">Leaf</tissue>
    </source>
</reference>
<dbReference type="AlphaFoldDB" id="A0AAD8HUG7"/>
<name>A0AAD8HUG7_9APIA</name>
<evidence type="ECO:0000259" key="9">
    <source>
        <dbReference type="Pfam" id="PF00759"/>
    </source>
</evidence>
<gene>
    <name evidence="10" type="ORF">POM88_029638</name>
</gene>
<dbReference type="InterPro" id="IPR001701">
    <property type="entry name" value="Glyco_hydro_9"/>
</dbReference>
<keyword evidence="5" id="KW-0136">Cellulose degradation</keyword>
<dbReference type="EC" id="3.2.1.4" evidence="3"/>
<evidence type="ECO:0000256" key="6">
    <source>
        <dbReference type="ARBA" id="ARBA00023277"/>
    </source>
</evidence>
<evidence type="ECO:0000256" key="1">
    <source>
        <dbReference type="ARBA" id="ARBA00000966"/>
    </source>
</evidence>
<dbReference type="Pfam" id="PF00759">
    <property type="entry name" value="Glyco_hydro_9"/>
    <property type="match status" value="1"/>
</dbReference>
<evidence type="ECO:0000256" key="5">
    <source>
        <dbReference type="ARBA" id="ARBA00023001"/>
    </source>
</evidence>
<comment type="catalytic activity">
    <reaction evidence="1">
        <text>Endohydrolysis of (1-&gt;4)-beta-D-glucosidic linkages in cellulose, lichenin and cereal beta-D-glucans.</text>
        <dbReference type="EC" id="3.2.1.4"/>
    </reaction>
</comment>
<reference evidence="10" key="1">
    <citation type="submission" date="2023-02" db="EMBL/GenBank/DDBJ databases">
        <title>Genome of toxic invasive species Heracleum sosnowskyi carries increased number of genes despite the absence of recent whole-genome duplications.</title>
        <authorList>
            <person name="Schelkunov M."/>
            <person name="Shtratnikova V."/>
            <person name="Makarenko M."/>
            <person name="Klepikova A."/>
            <person name="Omelchenko D."/>
            <person name="Novikova G."/>
            <person name="Obukhova E."/>
            <person name="Bogdanov V."/>
            <person name="Penin A."/>
            <person name="Logacheva M."/>
        </authorList>
    </citation>
    <scope>NUCLEOTIDE SEQUENCE</scope>
    <source>
        <strain evidence="10">Hsosn_3</strain>
        <tissue evidence="10">Leaf</tissue>
    </source>
</reference>
<protein>
    <recommendedName>
        <fullName evidence="3">cellulase</fullName>
        <ecNumber evidence="3">3.2.1.4</ecNumber>
    </recommendedName>
</protein>
<dbReference type="EMBL" id="JAUIZM010000007">
    <property type="protein sequence ID" value="KAK1373445.1"/>
    <property type="molecule type" value="Genomic_DNA"/>
</dbReference>
<dbReference type="Proteomes" id="UP001237642">
    <property type="component" value="Unassembled WGS sequence"/>
</dbReference>
<dbReference type="Gene3D" id="1.50.10.10">
    <property type="match status" value="1"/>
</dbReference>
<evidence type="ECO:0000256" key="4">
    <source>
        <dbReference type="ARBA" id="ARBA00022801"/>
    </source>
</evidence>
<dbReference type="InterPro" id="IPR012341">
    <property type="entry name" value="6hp_glycosidase-like_sf"/>
</dbReference>
<evidence type="ECO:0000313" key="10">
    <source>
        <dbReference type="EMBL" id="KAK1373445.1"/>
    </source>
</evidence>
<keyword evidence="8" id="KW-0624">Polysaccharide degradation</keyword>
<evidence type="ECO:0000256" key="8">
    <source>
        <dbReference type="ARBA" id="ARBA00023326"/>
    </source>
</evidence>
<evidence type="ECO:0000256" key="3">
    <source>
        <dbReference type="ARBA" id="ARBA00012601"/>
    </source>
</evidence>
<comment type="similarity">
    <text evidence="2">Belongs to the glycosyl hydrolase 9 (cellulase E) family.</text>
</comment>
<feature type="domain" description="Glycoside hydrolase family 9" evidence="9">
    <location>
        <begin position="4"/>
        <end position="138"/>
    </location>
</feature>
<comment type="caution">
    <text evidence="10">The sequence shown here is derived from an EMBL/GenBank/DDBJ whole genome shotgun (WGS) entry which is preliminary data.</text>
</comment>